<dbReference type="EMBL" id="CP001341">
    <property type="protein sequence ID" value="ACL38202.1"/>
    <property type="molecule type" value="Genomic_DNA"/>
</dbReference>
<sequence length="144" mass="14670">MTAVAEPQSRNRDHLADVVALPLPESYGFNADPAEATEASTESGGWMKAVALASAKLEQLQWELDAAEEDLCAALRGASASSVSAAALARAAGLSPEELDEYLRRPALTDAPALPDGLGLPATAAMAPLAGPAHLPSLGLQAEA</sequence>
<dbReference type="HOGENOM" id="CLU_1792484_0_0_11"/>
<dbReference type="AlphaFoldDB" id="B8H943"/>
<evidence type="ECO:0000313" key="2">
    <source>
        <dbReference type="Proteomes" id="UP000002505"/>
    </source>
</evidence>
<accession>B8H943</accession>
<dbReference type="OrthoDB" id="4950788at2"/>
<dbReference type="KEGG" id="ach:Achl_0200"/>
<name>B8H943_PSECP</name>
<evidence type="ECO:0000313" key="1">
    <source>
        <dbReference type="EMBL" id="ACL38202.1"/>
    </source>
</evidence>
<reference evidence="1" key="1">
    <citation type="submission" date="2009-01" db="EMBL/GenBank/DDBJ databases">
        <title>Complete sequence of chromosome of Arthrobacter chlorophenolicus A6.</title>
        <authorList>
            <consortium name="US DOE Joint Genome Institute"/>
            <person name="Lucas S."/>
            <person name="Copeland A."/>
            <person name="Lapidus A."/>
            <person name="Glavina del Rio T."/>
            <person name="Tice H."/>
            <person name="Bruce D."/>
            <person name="Goodwin L."/>
            <person name="Pitluck S."/>
            <person name="Goltsman E."/>
            <person name="Clum A."/>
            <person name="Larimer F."/>
            <person name="Land M."/>
            <person name="Hauser L."/>
            <person name="Kyrpides N."/>
            <person name="Mikhailova N."/>
            <person name="Jansson J."/>
            <person name="Richardson P."/>
        </authorList>
    </citation>
    <scope>NUCLEOTIDE SEQUENCE [LARGE SCALE GENOMIC DNA]</scope>
    <source>
        <strain evidence="1">A6</strain>
    </source>
</reference>
<protein>
    <submittedName>
        <fullName evidence="1">Uncharacterized protein</fullName>
    </submittedName>
</protein>
<gene>
    <name evidence="1" type="ordered locus">Achl_0200</name>
</gene>
<organism evidence="1 2">
    <name type="scientific">Pseudarthrobacter chlorophenolicus (strain ATCC 700700 / DSM 12829 / CIP 107037 / JCM 12360 / KCTC 9906 / NCIMB 13794 / A6)</name>
    <name type="common">Arthrobacter chlorophenolicus</name>
    <dbReference type="NCBI Taxonomy" id="452863"/>
    <lineage>
        <taxon>Bacteria</taxon>
        <taxon>Bacillati</taxon>
        <taxon>Actinomycetota</taxon>
        <taxon>Actinomycetes</taxon>
        <taxon>Micrococcales</taxon>
        <taxon>Micrococcaceae</taxon>
        <taxon>Pseudarthrobacter</taxon>
    </lineage>
</organism>
<dbReference type="RefSeq" id="WP_012630938.1">
    <property type="nucleotide sequence ID" value="NC_011886.1"/>
</dbReference>
<dbReference type="Proteomes" id="UP000002505">
    <property type="component" value="Chromosome"/>
</dbReference>
<proteinExistence type="predicted"/>
<keyword evidence="2" id="KW-1185">Reference proteome</keyword>